<proteinExistence type="predicted"/>
<dbReference type="PANTHER" id="PTHR38048">
    <property type="entry name" value="EXPRESSED PROTEIN"/>
    <property type="match status" value="1"/>
</dbReference>
<evidence type="ECO:0000313" key="4">
    <source>
        <dbReference type="Proteomes" id="UP000813444"/>
    </source>
</evidence>
<keyword evidence="4" id="KW-1185">Reference proteome</keyword>
<dbReference type="EMBL" id="JAGPNK010000001">
    <property type="protein sequence ID" value="KAH7328029.1"/>
    <property type="molecule type" value="Genomic_DNA"/>
</dbReference>
<gene>
    <name evidence="3" type="ORF">B0I35DRAFT_6629</name>
</gene>
<dbReference type="AlphaFoldDB" id="A0A8K0T6K3"/>
<reference evidence="3" key="1">
    <citation type="journal article" date="2021" name="Nat. Commun.">
        <title>Genetic determinants of endophytism in the Arabidopsis root mycobiome.</title>
        <authorList>
            <person name="Mesny F."/>
            <person name="Miyauchi S."/>
            <person name="Thiergart T."/>
            <person name="Pickel B."/>
            <person name="Atanasova L."/>
            <person name="Karlsson M."/>
            <person name="Huettel B."/>
            <person name="Barry K.W."/>
            <person name="Haridas S."/>
            <person name="Chen C."/>
            <person name="Bauer D."/>
            <person name="Andreopoulos W."/>
            <person name="Pangilinan J."/>
            <person name="LaButti K."/>
            <person name="Riley R."/>
            <person name="Lipzen A."/>
            <person name="Clum A."/>
            <person name="Drula E."/>
            <person name="Henrissat B."/>
            <person name="Kohler A."/>
            <person name="Grigoriev I.V."/>
            <person name="Martin F.M."/>
            <person name="Hacquard S."/>
        </authorList>
    </citation>
    <scope>NUCLEOTIDE SEQUENCE</scope>
    <source>
        <strain evidence="3">MPI-CAGE-CH-0235</strain>
    </source>
</reference>
<evidence type="ECO:0000313" key="3">
    <source>
        <dbReference type="EMBL" id="KAH7328029.1"/>
    </source>
</evidence>
<dbReference type="CDD" id="cd12108">
    <property type="entry name" value="Hr-like"/>
    <property type="match status" value="1"/>
</dbReference>
<dbReference type="InterPro" id="IPR012312">
    <property type="entry name" value="Hemerythrin-like"/>
</dbReference>
<evidence type="ECO:0000259" key="2">
    <source>
        <dbReference type="Pfam" id="PF01814"/>
    </source>
</evidence>
<protein>
    <recommendedName>
        <fullName evidence="2">Hemerythrin-like domain-containing protein</fullName>
    </recommendedName>
</protein>
<dbReference type="OrthoDB" id="58416at2759"/>
<dbReference type="Pfam" id="PF01814">
    <property type="entry name" value="Hemerythrin"/>
    <property type="match status" value="1"/>
</dbReference>
<feature type="domain" description="Hemerythrin-like" evidence="2">
    <location>
        <begin position="65"/>
        <end position="163"/>
    </location>
</feature>
<dbReference type="PANTHER" id="PTHR38048:SF2">
    <property type="entry name" value="HEMERYTHRIN-LIKE DOMAIN-CONTAINING PROTEIN"/>
    <property type="match status" value="1"/>
</dbReference>
<organism evidence="3 4">
    <name type="scientific">Stachybotrys elegans</name>
    <dbReference type="NCBI Taxonomy" id="80388"/>
    <lineage>
        <taxon>Eukaryota</taxon>
        <taxon>Fungi</taxon>
        <taxon>Dikarya</taxon>
        <taxon>Ascomycota</taxon>
        <taxon>Pezizomycotina</taxon>
        <taxon>Sordariomycetes</taxon>
        <taxon>Hypocreomycetidae</taxon>
        <taxon>Hypocreales</taxon>
        <taxon>Stachybotryaceae</taxon>
        <taxon>Stachybotrys</taxon>
    </lineage>
</organism>
<sequence>MAGVKPWADGPFALIPPSRTGDSKENRVTGTRLLAAEMSIVHNCILRGINSVYVQCVNVATSGSAKDKLDFANYAYRWYAMMQEHHDQEEEYVFPLIEEKAGVAGLMEANVEEHKTFHDGLAAFSQYLESVTEEKEELDGGKLRAIMDSFVPGLRAHLDHEIDTFNGLDKYEDNADWVKVFKESTDKIVAKNMESVEYRQRALPLMFLLHDKSYGEGVWESFPPVPWVVRVVFQWLYMNKHWDWWRFAPCDFAGTPQELPFA</sequence>
<accession>A0A8K0T6K3</accession>
<feature type="region of interest" description="Disordered" evidence="1">
    <location>
        <begin position="1"/>
        <end position="26"/>
    </location>
</feature>
<dbReference type="InterPro" id="IPR053206">
    <property type="entry name" value="Dimeric_xanthone_biosynth"/>
</dbReference>
<name>A0A8K0T6K3_9HYPO</name>
<dbReference type="Proteomes" id="UP000813444">
    <property type="component" value="Unassembled WGS sequence"/>
</dbReference>
<evidence type="ECO:0000256" key="1">
    <source>
        <dbReference type="SAM" id="MobiDB-lite"/>
    </source>
</evidence>
<comment type="caution">
    <text evidence="3">The sequence shown here is derived from an EMBL/GenBank/DDBJ whole genome shotgun (WGS) entry which is preliminary data.</text>
</comment>
<dbReference type="Gene3D" id="1.20.120.520">
    <property type="entry name" value="nmb1532 protein domain like"/>
    <property type="match status" value="1"/>
</dbReference>